<accession>A0AAV9I6Z2</accession>
<dbReference type="PIRSF" id="PIRSF005902">
    <property type="entry name" value="DNase_TatD"/>
    <property type="match status" value="1"/>
</dbReference>
<feature type="binding site" evidence="5">
    <location>
        <position position="181"/>
    </location>
    <ligand>
        <name>a divalent metal cation</name>
        <dbReference type="ChEBI" id="CHEBI:60240"/>
        <label>2</label>
    </ligand>
</feature>
<name>A0AAV9I6Z2_9RHOD</name>
<dbReference type="Gene3D" id="3.20.20.140">
    <property type="entry name" value="Metal-dependent hydrolases"/>
    <property type="match status" value="1"/>
</dbReference>
<dbReference type="InterPro" id="IPR050891">
    <property type="entry name" value="TatD-type_Hydrolase"/>
</dbReference>
<dbReference type="InterPro" id="IPR018228">
    <property type="entry name" value="DNase_TatD-rel_CS"/>
</dbReference>
<dbReference type="GO" id="GO:0005829">
    <property type="term" value="C:cytosol"/>
    <property type="evidence" value="ECO:0007669"/>
    <property type="project" value="TreeGrafter"/>
</dbReference>
<gene>
    <name evidence="6" type="ORF">GAYE_FCTG49G0011</name>
</gene>
<reference evidence="6 7" key="1">
    <citation type="submission" date="2022-07" db="EMBL/GenBank/DDBJ databases">
        <title>Genome-wide signatures of adaptation to extreme environments.</title>
        <authorList>
            <person name="Cho C.H."/>
            <person name="Yoon H.S."/>
        </authorList>
    </citation>
    <scope>NUCLEOTIDE SEQUENCE [LARGE SCALE GENOMIC DNA]</scope>
    <source>
        <strain evidence="6 7">108.79 E11</strain>
    </source>
</reference>
<dbReference type="GO" id="GO:0008296">
    <property type="term" value="F:3'-5'-DNA exonuclease activity"/>
    <property type="evidence" value="ECO:0007669"/>
    <property type="project" value="TreeGrafter"/>
</dbReference>
<dbReference type="PANTHER" id="PTHR10060">
    <property type="entry name" value="TATD FAMILY DEOXYRIBONUCLEASE"/>
    <property type="match status" value="1"/>
</dbReference>
<evidence type="ECO:0000256" key="3">
    <source>
        <dbReference type="ARBA" id="ARBA00022723"/>
    </source>
</evidence>
<dbReference type="Proteomes" id="UP001300502">
    <property type="component" value="Unassembled WGS sequence"/>
</dbReference>
<protein>
    <recommendedName>
        <fullName evidence="8">TatD DNase family protein</fullName>
    </recommendedName>
</protein>
<dbReference type="PROSITE" id="PS01091">
    <property type="entry name" value="TATD_3"/>
    <property type="match status" value="1"/>
</dbReference>
<evidence type="ECO:0000256" key="4">
    <source>
        <dbReference type="ARBA" id="ARBA00022801"/>
    </source>
</evidence>
<comment type="caution">
    <text evidence="6">The sequence shown here is derived from an EMBL/GenBank/DDBJ whole genome shotgun (WGS) entry which is preliminary data.</text>
</comment>
<dbReference type="SUPFAM" id="SSF51556">
    <property type="entry name" value="Metallo-dependent hydrolases"/>
    <property type="match status" value="1"/>
</dbReference>
<keyword evidence="3 5" id="KW-0479">Metal-binding</keyword>
<dbReference type="InterPro" id="IPR001130">
    <property type="entry name" value="TatD-like"/>
</dbReference>
<dbReference type="CDD" id="cd01310">
    <property type="entry name" value="TatD_DNAse"/>
    <property type="match status" value="1"/>
</dbReference>
<dbReference type="InterPro" id="IPR032466">
    <property type="entry name" value="Metal_Hydrolase"/>
</dbReference>
<evidence type="ECO:0000313" key="7">
    <source>
        <dbReference type="Proteomes" id="UP001300502"/>
    </source>
</evidence>
<feature type="binding site" evidence="5">
    <location>
        <position position="119"/>
    </location>
    <ligand>
        <name>a divalent metal cation</name>
        <dbReference type="ChEBI" id="CHEBI:60240"/>
        <label>1</label>
    </ligand>
</feature>
<keyword evidence="7" id="KW-1185">Reference proteome</keyword>
<dbReference type="PANTHER" id="PTHR10060:SF15">
    <property type="entry name" value="DEOXYRIBONUCLEASE TATDN1"/>
    <property type="match status" value="1"/>
</dbReference>
<organism evidence="6 7">
    <name type="scientific">Galdieria yellowstonensis</name>
    <dbReference type="NCBI Taxonomy" id="3028027"/>
    <lineage>
        <taxon>Eukaryota</taxon>
        <taxon>Rhodophyta</taxon>
        <taxon>Bangiophyceae</taxon>
        <taxon>Galdieriales</taxon>
        <taxon>Galdieriaceae</taxon>
        <taxon>Galdieria</taxon>
    </lineage>
</organism>
<evidence type="ECO:0000256" key="1">
    <source>
        <dbReference type="ARBA" id="ARBA00009275"/>
    </source>
</evidence>
<sequence length="324" mass="37179">MQSSRRMLAFIDVAANLTDPMFSGVYNQVERHARDLSLVLDRAREAGVFRIFITAGSVDMAKEAIELAKDSASLFSTVGIHPTRCDVFMDTQDSINLQHIKNLADIAASAQDKIVAVGECGLDYDRLQFCDKVRQQIGFEYHFLLAEQLKLPMLFHNRNTDGDFVKIVRKHRNRFQNGVVHSFTGNEEELQQLLDLDLYIGVNGCSLKTEENLRVVQKIPLHRLVLETDCPYCEIRKTHAGYHWIQSHWKSVSYKKYEPTSCVKGRTEPCHIRQVAEIVSQLFQVSIEQVAKQAFHNTMKIFFPNESESGNYESLFETVRHHRS</sequence>
<evidence type="ECO:0000313" key="6">
    <source>
        <dbReference type="EMBL" id="KAK4522132.1"/>
    </source>
</evidence>
<feature type="binding site" evidence="5">
    <location>
        <position position="229"/>
    </location>
    <ligand>
        <name>a divalent metal cation</name>
        <dbReference type="ChEBI" id="CHEBI:60240"/>
        <label>1</label>
    </ligand>
</feature>
<dbReference type="Pfam" id="PF01026">
    <property type="entry name" value="TatD_DNase"/>
    <property type="match status" value="1"/>
</dbReference>
<evidence type="ECO:0008006" key="8">
    <source>
        <dbReference type="Google" id="ProtNLM"/>
    </source>
</evidence>
<keyword evidence="4" id="KW-0378">Hydrolase</keyword>
<dbReference type="GO" id="GO:0046872">
    <property type="term" value="F:metal ion binding"/>
    <property type="evidence" value="ECO:0007669"/>
    <property type="project" value="UniProtKB-KW"/>
</dbReference>
<proteinExistence type="inferred from homology"/>
<keyword evidence="2" id="KW-0540">Nuclease</keyword>
<feature type="binding site" evidence="5">
    <location>
        <position position="156"/>
    </location>
    <ligand>
        <name>a divalent metal cation</name>
        <dbReference type="ChEBI" id="CHEBI:60240"/>
        <label>2</label>
    </ligand>
</feature>
<evidence type="ECO:0000256" key="5">
    <source>
        <dbReference type="PIRSR" id="PIRSR005902-1"/>
    </source>
</evidence>
<dbReference type="AlphaFoldDB" id="A0AAV9I6Z2"/>
<dbReference type="EMBL" id="JANCYU010000001">
    <property type="protein sequence ID" value="KAK4522132.1"/>
    <property type="molecule type" value="Genomic_DNA"/>
</dbReference>
<evidence type="ECO:0000256" key="2">
    <source>
        <dbReference type="ARBA" id="ARBA00022722"/>
    </source>
</evidence>
<comment type="similarity">
    <text evidence="1">Belongs to the metallo-dependent hydrolases superfamily. TatD-type hydrolase family.</text>
</comment>